<dbReference type="Proteomes" id="UP000607645">
    <property type="component" value="Unassembled WGS sequence"/>
</dbReference>
<evidence type="ECO:0000256" key="3">
    <source>
        <dbReference type="ARBA" id="ARBA00023163"/>
    </source>
</evidence>
<protein>
    <submittedName>
        <fullName evidence="5">FadR family transcriptional regulator</fullName>
    </submittedName>
</protein>
<reference evidence="5" key="1">
    <citation type="submission" date="2020-08" db="EMBL/GenBank/DDBJ databases">
        <title>Genome public.</title>
        <authorList>
            <person name="Liu C."/>
            <person name="Sun Q."/>
        </authorList>
    </citation>
    <scope>NUCLEOTIDE SEQUENCE</scope>
    <source>
        <strain evidence="5">NSJ-52</strain>
    </source>
</reference>
<dbReference type="PANTHER" id="PTHR43537:SF5">
    <property type="entry name" value="UXU OPERON TRANSCRIPTIONAL REGULATOR"/>
    <property type="match status" value="1"/>
</dbReference>
<dbReference type="CDD" id="cd07377">
    <property type="entry name" value="WHTH_GntR"/>
    <property type="match status" value="1"/>
</dbReference>
<dbReference type="InterPro" id="IPR011711">
    <property type="entry name" value="GntR_C"/>
</dbReference>
<dbReference type="Gene3D" id="1.20.120.530">
    <property type="entry name" value="GntR ligand-binding domain-like"/>
    <property type="match status" value="1"/>
</dbReference>
<keyword evidence="2" id="KW-0238">DNA-binding</keyword>
<dbReference type="SMART" id="SM00345">
    <property type="entry name" value="HTH_GNTR"/>
    <property type="match status" value="1"/>
</dbReference>
<dbReference type="InterPro" id="IPR036390">
    <property type="entry name" value="WH_DNA-bd_sf"/>
</dbReference>
<dbReference type="SUPFAM" id="SSF48008">
    <property type="entry name" value="GntR ligand-binding domain-like"/>
    <property type="match status" value="1"/>
</dbReference>
<dbReference type="Pfam" id="PF00392">
    <property type="entry name" value="GntR"/>
    <property type="match status" value="1"/>
</dbReference>
<dbReference type="SUPFAM" id="SSF46785">
    <property type="entry name" value="Winged helix' DNA-binding domain"/>
    <property type="match status" value="1"/>
</dbReference>
<keyword evidence="6" id="KW-1185">Reference proteome</keyword>
<dbReference type="SMART" id="SM00895">
    <property type="entry name" value="FCD"/>
    <property type="match status" value="1"/>
</dbReference>
<dbReference type="InterPro" id="IPR036388">
    <property type="entry name" value="WH-like_DNA-bd_sf"/>
</dbReference>
<feature type="domain" description="HTH gntR-type" evidence="4">
    <location>
        <begin position="9"/>
        <end position="77"/>
    </location>
</feature>
<comment type="caution">
    <text evidence="5">The sequence shown here is derived from an EMBL/GenBank/DDBJ whole genome shotgun (WGS) entry which is preliminary data.</text>
</comment>
<sequence length="232" mass="26137">MREEHAAGKPLTATVEERIIQIIKEGDLQPGDRLENEHDLARRLGVGRGTVREAIKGLVSRNVLTVRQGSGTFVSHRHGVPNDPLGLTLLKQDRQLALELLEVRLILEPEIAALAATRATDGDLRRIVSQCDRVEKLILAEEEYQQEDVEFHRRIAQASRNRVTSTLVPVIHSSSSLNIDLTHNELRENTVRYHRALAEALRRRDPLGARYAMVQHLAENRRYILAPGPGDK</sequence>
<gene>
    <name evidence="5" type="ORF">H8S62_07045</name>
</gene>
<proteinExistence type="predicted"/>
<dbReference type="GO" id="GO:0003677">
    <property type="term" value="F:DNA binding"/>
    <property type="evidence" value="ECO:0007669"/>
    <property type="project" value="UniProtKB-KW"/>
</dbReference>
<evidence type="ECO:0000256" key="2">
    <source>
        <dbReference type="ARBA" id="ARBA00023125"/>
    </source>
</evidence>
<name>A0A8J6JC43_9FIRM</name>
<dbReference type="EMBL" id="JACOPQ010000004">
    <property type="protein sequence ID" value="MBC5736766.1"/>
    <property type="molecule type" value="Genomic_DNA"/>
</dbReference>
<dbReference type="PANTHER" id="PTHR43537">
    <property type="entry name" value="TRANSCRIPTIONAL REGULATOR, GNTR FAMILY"/>
    <property type="match status" value="1"/>
</dbReference>
<evidence type="ECO:0000313" key="6">
    <source>
        <dbReference type="Proteomes" id="UP000607645"/>
    </source>
</evidence>
<dbReference type="InterPro" id="IPR008920">
    <property type="entry name" value="TF_FadR/GntR_C"/>
</dbReference>
<dbReference type="Pfam" id="PF07729">
    <property type="entry name" value="FCD"/>
    <property type="match status" value="1"/>
</dbReference>
<dbReference type="InterPro" id="IPR000524">
    <property type="entry name" value="Tscrpt_reg_HTH_GntR"/>
</dbReference>
<dbReference type="GO" id="GO:0003700">
    <property type="term" value="F:DNA-binding transcription factor activity"/>
    <property type="evidence" value="ECO:0007669"/>
    <property type="project" value="InterPro"/>
</dbReference>
<evidence type="ECO:0000313" key="5">
    <source>
        <dbReference type="EMBL" id="MBC5736766.1"/>
    </source>
</evidence>
<accession>A0A8J6JC43</accession>
<evidence type="ECO:0000259" key="4">
    <source>
        <dbReference type="PROSITE" id="PS50949"/>
    </source>
</evidence>
<evidence type="ECO:0000256" key="1">
    <source>
        <dbReference type="ARBA" id="ARBA00023015"/>
    </source>
</evidence>
<keyword evidence="3" id="KW-0804">Transcription</keyword>
<dbReference type="AlphaFoldDB" id="A0A8J6JC43"/>
<dbReference type="RefSeq" id="WP_155150299.1">
    <property type="nucleotide sequence ID" value="NZ_JACOPQ010000004.1"/>
</dbReference>
<keyword evidence="1" id="KW-0805">Transcription regulation</keyword>
<dbReference type="PROSITE" id="PS50949">
    <property type="entry name" value="HTH_GNTR"/>
    <property type="match status" value="1"/>
</dbReference>
<organism evidence="5 6">
    <name type="scientific">Lawsonibacter faecis</name>
    <dbReference type="NCBI Taxonomy" id="2763052"/>
    <lineage>
        <taxon>Bacteria</taxon>
        <taxon>Bacillati</taxon>
        <taxon>Bacillota</taxon>
        <taxon>Clostridia</taxon>
        <taxon>Eubacteriales</taxon>
        <taxon>Oscillospiraceae</taxon>
        <taxon>Lawsonibacter</taxon>
    </lineage>
</organism>
<dbReference type="Gene3D" id="1.10.10.10">
    <property type="entry name" value="Winged helix-like DNA-binding domain superfamily/Winged helix DNA-binding domain"/>
    <property type="match status" value="1"/>
</dbReference>